<comment type="pathway">
    <text evidence="1">Protein modification; protein ubiquitination.</text>
</comment>
<dbReference type="Gene3D" id="1.20.1280.50">
    <property type="match status" value="1"/>
</dbReference>
<keyword evidence="2" id="KW-0833">Ubl conjugation pathway</keyword>
<feature type="domain" description="ApaG" evidence="3">
    <location>
        <begin position="297"/>
        <end position="437"/>
    </location>
</feature>
<evidence type="ECO:0000313" key="5">
    <source>
        <dbReference type="Proteomes" id="UP000631114"/>
    </source>
</evidence>
<dbReference type="SUPFAM" id="SSF110069">
    <property type="entry name" value="ApaG-like"/>
    <property type="match status" value="1"/>
</dbReference>
<dbReference type="Pfam" id="PF09346">
    <property type="entry name" value="SMI1_KNR4"/>
    <property type="match status" value="1"/>
</dbReference>
<proteinExistence type="predicted"/>
<evidence type="ECO:0000256" key="2">
    <source>
        <dbReference type="ARBA" id="ARBA00022786"/>
    </source>
</evidence>
<dbReference type="PROSITE" id="PS51087">
    <property type="entry name" value="APAG"/>
    <property type="match status" value="1"/>
</dbReference>
<dbReference type="SUPFAM" id="SSF81383">
    <property type="entry name" value="F-box domain"/>
    <property type="match status" value="1"/>
</dbReference>
<dbReference type="OrthoDB" id="2305498at2759"/>
<dbReference type="PANTHER" id="PTHR47463:SF2">
    <property type="entry name" value="F-BOX PROTEIN SKIP16"/>
    <property type="match status" value="1"/>
</dbReference>
<dbReference type="InterPro" id="IPR037883">
    <property type="entry name" value="Knr4/Smi1-like_sf"/>
</dbReference>
<dbReference type="SUPFAM" id="SSF160631">
    <property type="entry name" value="SMI1/KNR4-like"/>
    <property type="match status" value="1"/>
</dbReference>
<accession>A0A835I8P3</accession>
<comment type="caution">
    <text evidence="4">The sequence shown here is derived from an EMBL/GenBank/DDBJ whole genome shotgun (WGS) entry which is preliminary data.</text>
</comment>
<dbReference type="AlphaFoldDB" id="A0A835I8P3"/>
<protein>
    <recommendedName>
        <fullName evidence="3">ApaG domain-containing protein</fullName>
    </recommendedName>
</protein>
<dbReference type="Gene3D" id="2.60.40.1470">
    <property type="entry name" value="ApaG domain"/>
    <property type="match status" value="1"/>
</dbReference>
<dbReference type="Pfam" id="PF04379">
    <property type="entry name" value="DUF525"/>
    <property type="match status" value="1"/>
</dbReference>
<dbReference type="InterPro" id="IPR018958">
    <property type="entry name" value="Knr4/Smi1-like_dom"/>
</dbReference>
<evidence type="ECO:0000313" key="4">
    <source>
        <dbReference type="EMBL" id="KAF9611757.1"/>
    </source>
</evidence>
<keyword evidence="5" id="KW-1185">Reference proteome</keyword>
<evidence type="ECO:0000259" key="3">
    <source>
        <dbReference type="PROSITE" id="PS51087"/>
    </source>
</evidence>
<gene>
    <name evidence="4" type="ORF">IFM89_034940</name>
</gene>
<reference evidence="4 5" key="1">
    <citation type="submission" date="2020-10" db="EMBL/GenBank/DDBJ databases">
        <title>The Coptis chinensis genome and diversification of protoberbering-type alkaloids.</title>
        <authorList>
            <person name="Wang B."/>
            <person name="Shu S."/>
            <person name="Song C."/>
            <person name="Liu Y."/>
        </authorList>
    </citation>
    <scope>NUCLEOTIDE SEQUENCE [LARGE SCALE GENOMIC DNA]</scope>
    <source>
        <strain evidence="4">HL-2020</strain>
        <tissue evidence="4">Leaf</tissue>
    </source>
</reference>
<sequence length="437" mass="49138">MNRERMDEEMRMTLEGLGNLSLHLIETKLGAKECASLCCVNKRLRDSATDDSLWRTFCIQDLQLQEPLDPSANPTSSFKVAYQTWRQTFSSYPWPLVKRVKNCWDTLKNWTAIQFPEATHTLQKGASEADLKDVEDKLGVNLPLSTKLLYRFCNGQELPVQDPQFGSPLGIIGGYLFYDHLVNVYLLPLTQVITQTKQFGFSNTSKYIVVASSSTYVQKLFFLNCVTGQLCVGTSKLSTDGEMMPCVLVPAISQCHTMLLWLEEHGRRLESGIIRLREEGKLRSINLFPEAAPSCSTAVTSGVQIRASAVFVPELSYLEKGPEYWFSYSIRMSLLSEGCIANGTTFPSCQLYWRHWIIRGKDGVVSEVDGEAVIGQYPLLYPNRKEFVYESCTPLPSCPGSVEGDFTFVPGRLTNPKGGPFMVEVAQFPLQLPDYVY</sequence>
<dbReference type="InterPro" id="IPR036767">
    <property type="entry name" value="ApaG_sf"/>
</dbReference>
<dbReference type="EMBL" id="JADFTS010000004">
    <property type="protein sequence ID" value="KAF9611757.1"/>
    <property type="molecule type" value="Genomic_DNA"/>
</dbReference>
<dbReference type="InterPro" id="IPR036047">
    <property type="entry name" value="F-box-like_dom_sf"/>
</dbReference>
<evidence type="ECO:0000256" key="1">
    <source>
        <dbReference type="ARBA" id="ARBA00004906"/>
    </source>
</evidence>
<organism evidence="4 5">
    <name type="scientific">Coptis chinensis</name>
    <dbReference type="NCBI Taxonomy" id="261450"/>
    <lineage>
        <taxon>Eukaryota</taxon>
        <taxon>Viridiplantae</taxon>
        <taxon>Streptophyta</taxon>
        <taxon>Embryophyta</taxon>
        <taxon>Tracheophyta</taxon>
        <taxon>Spermatophyta</taxon>
        <taxon>Magnoliopsida</taxon>
        <taxon>Ranunculales</taxon>
        <taxon>Ranunculaceae</taxon>
        <taxon>Coptidoideae</taxon>
        <taxon>Coptis</taxon>
    </lineage>
</organism>
<dbReference type="Proteomes" id="UP000631114">
    <property type="component" value="Unassembled WGS sequence"/>
</dbReference>
<dbReference type="InterPro" id="IPR007474">
    <property type="entry name" value="ApaG_domain"/>
</dbReference>
<name>A0A835I8P3_9MAGN</name>
<dbReference type="PANTHER" id="PTHR47463">
    <property type="entry name" value="F-BOX PROTEIN SKIP16"/>
    <property type="match status" value="1"/>
</dbReference>